<dbReference type="EMBL" id="CP081135">
    <property type="protein sequence ID" value="UEL48713.1"/>
    <property type="molecule type" value="Genomic_DNA"/>
</dbReference>
<organism evidence="2 3">
    <name type="scientific">Terrisporobacter hibernicus</name>
    <dbReference type="NCBI Taxonomy" id="2813371"/>
    <lineage>
        <taxon>Bacteria</taxon>
        <taxon>Bacillati</taxon>
        <taxon>Bacillota</taxon>
        <taxon>Clostridia</taxon>
        <taxon>Peptostreptococcales</taxon>
        <taxon>Peptostreptococcaceae</taxon>
        <taxon>Terrisporobacter</taxon>
    </lineage>
</organism>
<evidence type="ECO:0000313" key="2">
    <source>
        <dbReference type="EMBL" id="UEL48713.1"/>
    </source>
</evidence>
<feature type="compositionally biased region" description="Basic and acidic residues" evidence="1">
    <location>
        <begin position="188"/>
        <end position="234"/>
    </location>
</feature>
<protein>
    <recommendedName>
        <fullName evidence="4">NEAT domain-containing protein</fullName>
    </recommendedName>
</protein>
<dbReference type="AlphaFoldDB" id="A0AAX2ZHA9"/>
<feature type="region of interest" description="Disordered" evidence="1">
    <location>
        <begin position="165"/>
        <end position="240"/>
    </location>
</feature>
<dbReference type="KEGG" id="tem:JW646_04455"/>
<name>A0AAX2ZHA9_9FIRM</name>
<feature type="compositionally biased region" description="Low complexity" evidence="1">
    <location>
        <begin position="165"/>
        <end position="183"/>
    </location>
</feature>
<proteinExistence type="predicted"/>
<reference evidence="2 3" key="1">
    <citation type="journal article" date="2023" name="Int. J. Syst. Evol. Microbiol.">
        <title>Terrisporobacter hibernicus sp. nov., isolated from bovine faeces in Northern Ireland.</title>
        <authorList>
            <person name="Mitchell M."/>
            <person name="Nguyen S.V."/>
            <person name="Connor M."/>
            <person name="Fairley D.J."/>
            <person name="Donoghue O."/>
            <person name="Marshall H."/>
            <person name="Koolman L."/>
            <person name="McMullan G."/>
            <person name="Schaffer K.E."/>
            <person name="McGrath J.W."/>
            <person name="Fanning S."/>
        </authorList>
    </citation>
    <scope>NUCLEOTIDE SEQUENCE [LARGE SCALE GENOMIC DNA]</scope>
    <source>
        <strain evidence="2 3">MCA3</strain>
    </source>
</reference>
<gene>
    <name evidence="2" type="ORF">JW646_04455</name>
</gene>
<keyword evidence="3" id="KW-1185">Reference proteome</keyword>
<evidence type="ECO:0000256" key="1">
    <source>
        <dbReference type="SAM" id="MobiDB-lite"/>
    </source>
</evidence>
<dbReference type="RefSeq" id="WP_228416739.1">
    <property type="nucleotide sequence ID" value="NZ_CP081135.1"/>
</dbReference>
<dbReference type="Proteomes" id="UP001198983">
    <property type="component" value="Chromosome"/>
</dbReference>
<sequence length="240" mass="27169">MKSIKKYIALGLTISLVFAVSNLAYGVFKDSDYTSVNMKFNAELPKINSHDKSVTKSYDKNTGTYKVVISGCIYEGRELYKDENNKEMEELKFKLNANQTPLEGANVTYIRNGENIKIIIEKTNYNNSFAKKYNFSIQPYLIKVGGGILNIGKEIHMSLELEKSNNNQSVTNSQESTTSSSNEYTEDVDIKDNVTKENTIDKEENKSESLEESSDKIQESNKEDTSLEENKTEVIENTVE</sequence>
<evidence type="ECO:0000313" key="3">
    <source>
        <dbReference type="Proteomes" id="UP001198983"/>
    </source>
</evidence>
<accession>A0AAX2ZHA9</accession>
<evidence type="ECO:0008006" key="4">
    <source>
        <dbReference type="Google" id="ProtNLM"/>
    </source>
</evidence>